<keyword evidence="2" id="KW-1185">Reference proteome</keyword>
<dbReference type="GO" id="GO:0003351">
    <property type="term" value="P:epithelial cilium movement involved in extracellular fluid movement"/>
    <property type="evidence" value="ECO:0007669"/>
    <property type="project" value="TreeGrafter"/>
</dbReference>
<sequence length="1447" mass="165998">MLVESRKNQINYTTILNEACERGCRKAICCINREKIFDNFGVSSKHTDEKVTTKWQSTATVSPLTEKIRQYIRDVLQNQVNTNDPLPRYFEAEVIKWMIYEARMQQEARIAIEFEAVAERDREFLAMKQQAVGEKMSRKELREASKLEGKSTSEPRANSRLRRRDEEWKDKIYIDDAPQDGPNLYILLTGFRNPDLPADLITIGVPLRCILKLKDLQDDNNFDKSETSLIECEDTNSSCDSKVFHSHSTVLKTDTIDQLDFWNKFDESNCLDLAICPYCPPSPKIGIDKIYDNISFVLYDFHNTMQNHITYLHSMKIYEVYEPKHETFRLSSYENFMKFKPEEYILIPDIMEALLYQIEENIKKDNETDATENLNVENDEDDRPRMTSILTSKQQESPVLPEARAAAVDDASLSSVATSLSKVNSEAFARLTEKLRLLNLKYELTSQTNDPSHQPLRKLELILHGDVLGLNACRANDEVTEDSQDGRIKAQYKSKFTELKRFEVKPIVDPRINVAWRLNNENEIKNCKLHLNSIYKICARKGLNKKRTKHLLNILGLKQLIECQLTNLGLAPVGKQCSMLLEEFGEAELLSPNAFQQIVGNCFQEYECGEFIAKYFLPTDSVLLLFCDNIKQPYEILEQRVTCAIRTAVCLQDFYNYIANEESQWFEHQRKSKNTNDIFDRQRNTMISTSDRAVAEPIFRDEDFILSTSLKGCDLLKKKHRRCPNSAKSSAAIAKEKESKKKQSADPRQPLASAAILSSATGETNELLASSFDFIGYDLGVSRRVQVSNLNWTFEASDGMRVRLTREIWLLGSNKKQRMTSVRITIPEEENEGLRYQESQVDDEFTCLFHLTMANGLIVAFSRLQKHISDNKRTNELLYEIQISWPSGLIIRPVEYQDADFPFYILQYYSIKGLELDKTIKDETHRKYLHNGDVVKFFNDGSVIALRPNGTIITIMNFGNGGEKSISTSTDGTRNNLLEATVLQHEISLSCQPSCECAYSKPSPLRYKVLEPDGRHYEVYDGRVVHELNRLRTNIAEAYSVKEKLVRRADGTDMLIRSNGEMLVSFPDGTRTLCGCVVESELVHCDWSGEELIRYFGQKEPEGFVSVVTYSRAEHPNYATVSRETPSVGVCGLAMGKYGPRLRITPQGLGELSTNNKLRVEFCDAGVVLTRQSCPECHRSSSSATFHHIDRPCAPGEPNALLTFEDSTNCLMAKRDEAGFSRIEISNPVVCECKQNNRMKQRYRIFALNRNGQAYEYHRSTDCQRYWMIMAEDERSSLICSDNYSLALQMPKTILGGSKDCQLDYEIPEATPSATYRLGSESIWDEPLKSTRERPVRFLIARLFKNIVSADEESLKNVQSALVHYWREIATGSLMKDFTDKQTMTCECETDIVSQIRSIGLGKVKTIDWEIYETGRQHLKEMKVKQDEKRTGEMIDRFYYPNKLHSY</sequence>
<dbReference type="GO" id="GO:0005576">
    <property type="term" value="C:extracellular region"/>
    <property type="evidence" value="ECO:0007669"/>
    <property type="project" value="GOC"/>
</dbReference>
<dbReference type="PANTHER" id="PTHR21963:SF1">
    <property type="entry name" value="SPERM-ASSOCIATED ANTIGEN 17"/>
    <property type="match status" value="1"/>
</dbReference>
<organism evidence="2 3">
    <name type="scientific">Ceratosolen solmsi marchali</name>
    <dbReference type="NCBI Taxonomy" id="326594"/>
    <lineage>
        <taxon>Eukaryota</taxon>
        <taxon>Metazoa</taxon>
        <taxon>Ecdysozoa</taxon>
        <taxon>Arthropoda</taxon>
        <taxon>Hexapoda</taxon>
        <taxon>Insecta</taxon>
        <taxon>Pterygota</taxon>
        <taxon>Neoptera</taxon>
        <taxon>Endopterygota</taxon>
        <taxon>Hymenoptera</taxon>
        <taxon>Apocrita</taxon>
        <taxon>Proctotrupomorpha</taxon>
        <taxon>Chalcidoidea</taxon>
        <taxon>Agaonidae</taxon>
        <taxon>Agaoninae</taxon>
        <taxon>Ceratosolen</taxon>
    </lineage>
</organism>
<dbReference type="PANTHER" id="PTHR21963">
    <property type="entry name" value="PF6"/>
    <property type="match status" value="1"/>
</dbReference>
<dbReference type="GO" id="GO:1904158">
    <property type="term" value="P:axonemal central apparatus assembly"/>
    <property type="evidence" value="ECO:0007669"/>
    <property type="project" value="TreeGrafter"/>
</dbReference>
<feature type="region of interest" description="Disordered" evidence="1">
    <location>
        <begin position="726"/>
        <end position="750"/>
    </location>
</feature>
<dbReference type="GeneID" id="105367716"/>
<dbReference type="GO" id="GO:1990716">
    <property type="term" value="C:axonemal central apparatus"/>
    <property type="evidence" value="ECO:0007669"/>
    <property type="project" value="TreeGrafter"/>
</dbReference>
<dbReference type="InterPro" id="IPR026173">
    <property type="entry name" value="SPAG17"/>
</dbReference>
<feature type="compositionally biased region" description="Basic and acidic residues" evidence="1">
    <location>
        <begin position="136"/>
        <end position="153"/>
    </location>
</feature>
<proteinExistence type="predicted"/>
<evidence type="ECO:0000256" key="1">
    <source>
        <dbReference type="SAM" id="MobiDB-lite"/>
    </source>
</evidence>
<protein>
    <submittedName>
        <fullName evidence="3">Uncharacterized protein LOC105367716</fullName>
    </submittedName>
</protein>
<accession>A0AAJ6YUV5</accession>
<feature type="compositionally biased region" description="Basic and acidic residues" evidence="1">
    <location>
        <begin position="734"/>
        <end position="745"/>
    </location>
</feature>
<gene>
    <name evidence="3" type="primary">LOC105367716</name>
</gene>
<reference evidence="3" key="1">
    <citation type="submission" date="2025-08" db="UniProtKB">
        <authorList>
            <consortium name="RefSeq"/>
        </authorList>
    </citation>
    <scope>IDENTIFICATION</scope>
</reference>
<feature type="region of interest" description="Disordered" evidence="1">
    <location>
        <begin position="136"/>
        <end position="162"/>
    </location>
</feature>
<name>A0AAJ6YUV5_9HYME</name>
<dbReference type="KEGG" id="csol:105367716"/>
<dbReference type="Proteomes" id="UP000695007">
    <property type="component" value="Unplaced"/>
</dbReference>
<evidence type="ECO:0000313" key="3">
    <source>
        <dbReference type="RefSeq" id="XP_011504787.1"/>
    </source>
</evidence>
<evidence type="ECO:0000313" key="2">
    <source>
        <dbReference type="Proteomes" id="UP000695007"/>
    </source>
</evidence>
<dbReference type="RefSeq" id="XP_011504787.1">
    <property type="nucleotide sequence ID" value="XM_011506485.1"/>
</dbReference>